<evidence type="ECO:0000256" key="1">
    <source>
        <dbReference type="SAM" id="Coils"/>
    </source>
</evidence>
<feature type="coiled-coil region" evidence="1">
    <location>
        <begin position="4"/>
        <end position="75"/>
    </location>
</feature>
<evidence type="ECO:0000259" key="2">
    <source>
        <dbReference type="Pfam" id="PF19995"/>
    </source>
</evidence>
<dbReference type="Pfam" id="PF19995">
    <property type="entry name" value="iSTAND"/>
    <property type="match status" value="1"/>
</dbReference>
<name>A0ABR9TYB1_9NOSO</name>
<sequence length="341" mass="40168">MPSLKRLEAKREDLEEEYGEVRKKLKWFKKEKITKTDSEAKYELEQRIEEYESRLEKIDEELEELEEQINQPKRVENSDLEKSQTFDFLYKSLLKLGYWEQHNLFEEIAGKYSHGVFLIQGCSKDYGQRWLLNRLASIIPNILEGKKIFIDLNRTSSRTDILTIWDEFAGWVTLPEKSSPSQITEKICELWKSQNVLIVFNNADETIKENLCDLLNGFWASLTQKVLEDNNQQNAFKLLIFLIDYQGVISQWNVGFVEKYDSDWQPNYPLGLPAINPFSDKDLRDWLNYQSDFLPPAISANKTETVRVLLEKQGVPMPTLRKICDLCGCNWFEQEGKWLRL</sequence>
<dbReference type="EMBL" id="JADEXF010000289">
    <property type="protein sequence ID" value="MBE9105401.1"/>
    <property type="molecule type" value="Genomic_DNA"/>
</dbReference>
<reference evidence="3 4" key="1">
    <citation type="submission" date="2020-10" db="EMBL/GenBank/DDBJ databases">
        <authorList>
            <person name="Castelo-Branco R."/>
            <person name="Eusebio N."/>
            <person name="Adriana R."/>
            <person name="Vieira A."/>
            <person name="Brugerolle De Fraissinette N."/>
            <person name="Rezende De Castro R."/>
            <person name="Schneider M.P."/>
            <person name="Vasconcelos V."/>
            <person name="Leao P.N."/>
        </authorList>
    </citation>
    <scope>NUCLEOTIDE SEQUENCE [LARGE SCALE GENOMIC DNA]</scope>
    <source>
        <strain evidence="3 4">LEGE 07299</strain>
    </source>
</reference>
<keyword evidence="4" id="KW-1185">Reference proteome</keyword>
<dbReference type="RefSeq" id="WP_194043538.1">
    <property type="nucleotide sequence ID" value="NZ_JADEXF010000289.1"/>
</dbReference>
<evidence type="ECO:0000313" key="4">
    <source>
        <dbReference type="Proteomes" id="UP000647836"/>
    </source>
</evidence>
<evidence type="ECO:0000313" key="3">
    <source>
        <dbReference type="EMBL" id="MBE9105401.1"/>
    </source>
</evidence>
<feature type="domain" description="Inactive STAND" evidence="2">
    <location>
        <begin position="93"/>
        <end position="243"/>
    </location>
</feature>
<gene>
    <name evidence="3" type="ORF">IQ229_10750</name>
</gene>
<organism evidence="3 4">
    <name type="scientific">Nostoc cf. edaphicum LEGE 07299</name>
    <dbReference type="NCBI Taxonomy" id="2777974"/>
    <lineage>
        <taxon>Bacteria</taxon>
        <taxon>Bacillati</taxon>
        <taxon>Cyanobacteriota</taxon>
        <taxon>Cyanophyceae</taxon>
        <taxon>Nostocales</taxon>
        <taxon>Nostocaceae</taxon>
        <taxon>Nostoc</taxon>
    </lineage>
</organism>
<protein>
    <recommendedName>
        <fullName evidence="2">Inactive STAND domain-containing protein</fullName>
    </recommendedName>
</protein>
<dbReference type="InterPro" id="IPR045475">
    <property type="entry name" value="iSTAND"/>
</dbReference>
<keyword evidence="1" id="KW-0175">Coiled coil</keyword>
<accession>A0ABR9TYB1</accession>
<dbReference type="Proteomes" id="UP000647836">
    <property type="component" value="Unassembled WGS sequence"/>
</dbReference>
<comment type="caution">
    <text evidence="3">The sequence shown here is derived from an EMBL/GenBank/DDBJ whole genome shotgun (WGS) entry which is preliminary data.</text>
</comment>
<proteinExistence type="predicted"/>